<keyword evidence="5 7" id="KW-0472">Membrane</keyword>
<evidence type="ECO:0000256" key="7">
    <source>
        <dbReference type="SAM" id="Phobius"/>
    </source>
</evidence>
<dbReference type="InterPro" id="IPR025199">
    <property type="entry name" value="FtsK_4TM"/>
</dbReference>
<evidence type="ECO:0000259" key="8">
    <source>
        <dbReference type="Pfam" id="PF13491"/>
    </source>
</evidence>
<feature type="domain" description="DNA translocase FtsK 4TM region" evidence="8">
    <location>
        <begin position="38"/>
        <end position="107"/>
    </location>
</feature>
<feature type="non-terminal residue" evidence="9">
    <location>
        <position position="109"/>
    </location>
</feature>
<feature type="transmembrane region" description="Helical" evidence="7">
    <location>
        <begin position="33"/>
        <end position="53"/>
    </location>
</feature>
<keyword evidence="2" id="KW-1003">Cell membrane</keyword>
<evidence type="ECO:0000256" key="2">
    <source>
        <dbReference type="ARBA" id="ARBA00022475"/>
    </source>
</evidence>
<accession>A0A0F8YNL5</accession>
<comment type="caution">
    <text evidence="9">The sequence shown here is derived from an EMBL/GenBank/DDBJ whole genome shotgun (WGS) entry which is preliminary data.</text>
</comment>
<protein>
    <recommendedName>
        <fullName evidence="8">DNA translocase FtsK 4TM region domain-containing protein</fullName>
    </recommendedName>
</protein>
<name>A0A0F8YNL5_9ZZZZ</name>
<evidence type="ECO:0000256" key="6">
    <source>
        <dbReference type="SAM" id="MobiDB-lite"/>
    </source>
</evidence>
<keyword evidence="3 7" id="KW-0812">Transmembrane</keyword>
<reference evidence="9" key="1">
    <citation type="journal article" date="2015" name="Nature">
        <title>Complex archaea that bridge the gap between prokaryotes and eukaryotes.</title>
        <authorList>
            <person name="Spang A."/>
            <person name="Saw J.H."/>
            <person name="Jorgensen S.L."/>
            <person name="Zaremba-Niedzwiedzka K."/>
            <person name="Martijn J."/>
            <person name="Lind A.E."/>
            <person name="van Eijk R."/>
            <person name="Schleper C."/>
            <person name="Guy L."/>
            <person name="Ettema T.J."/>
        </authorList>
    </citation>
    <scope>NUCLEOTIDE SEQUENCE</scope>
</reference>
<dbReference type="EMBL" id="LAZR01055917">
    <property type="protein sequence ID" value="KKK75330.1"/>
    <property type="molecule type" value="Genomic_DNA"/>
</dbReference>
<keyword evidence="4 7" id="KW-1133">Transmembrane helix</keyword>
<feature type="region of interest" description="Disordered" evidence="6">
    <location>
        <begin position="1"/>
        <end position="31"/>
    </location>
</feature>
<comment type="subcellular location">
    <subcellularLocation>
        <location evidence="1">Cell membrane</location>
        <topology evidence="1">Multi-pass membrane protein</topology>
    </subcellularLocation>
</comment>
<evidence type="ECO:0000313" key="9">
    <source>
        <dbReference type="EMBL" id="KKK75330.1"/>
    </source>
</evidence>
<evidence type="ECO:0000256" key="4">
    <source>
        <dbReference type="ARBA" id="ARBA00022989"/>
    </source>
</evidence>
<organism evidence="9">
    <name type="scientific">marine sediment metagenome</name>
    <dbReference type="NCBI Taxonomy" id="412755"/>
    <lineage>
        <taxon>unclassified sequences</taxon>
        <taxon>metagenomes</taxon>
        <taxon>ecological metagenomes</taxon>
    </lineage>
</organism>
<feature type="transmembrane region" description="Helical" evidence="7">
    <location>
        <begin position="87"/>
        <end position="108"/>
    </location>
</feature>
<evidence type="ECO:0000256" key="5">
    <source>
        <dbReference type="ARBA" id="ARBA00023136"/>
    </source>
</evidence>
<evidence type="ECO:0000256" key="3">
    <source>
        <dbReference type="ARBA" id="ARBA00022692"/>
    </source>
</evidence>
<gene>
    <name evidence="9" type="ORF">LCGC14_2874810</name>
</gene>
<dbReference type="Pfam" id="PF13491">
    <property type="entry name" value="FtsK_4TM"/>
    <property type="match status" value="1"/>
</dbReference>
<dbReference type="GO" id="GO:0005886">
    <property type="term" value="C:plasma membrane"/>
    <property type="evidence" value="ECO:0007669"/>
    <property type="project" value="UniProtKB-SubCell"/>
</dbReference>
<evidence type="ECO:0000256" key="1">
    <source>
        <dbReference type="ARBA" id="ARBA00004651"/>
    </source>
</evidence>
<proteinExistence type="predicted"/>
<feature type="compositionally biased region" description="Basic residues" evidence="6">
    <location>
        <begin position="8"/>
        <end position="17"/>
    </location>
</feature>
<dbReference type="AlphaFoldDB" id="A0A0F8YNL5"/>
<sequence length="109" mass="11432">MAKDKKTTKAASAKRAKPAPASPGKPDTPKAPYVRYCLVILLAGAALLAWLSVLSYHPNDPPSSNVFPPQAVRNAGGIVGAYLAHGLLYWLGDGAYALLLFATIVAVIM</sequence>